<reference evidence="1" key="2">
    <citation type="journal article" date="2021" name="PeerJ">
        <title>Extensive microbial diversity within the chicken gut microbiome revealed by metagenomics and culture.</title>
        <authorList>
            <person name="Gilroy R."/>
            <person name="Ravi A."/>
            <person name="Getino M."/>
            <person name="Pursley I."/>
            <person name="Horton D.L."/>
            <person name="Alikhan N.F."/>
            <person name="Baker D."/>
            <person name="Gharbi K."/>
            <person name="Hall N."/>
            <person name="Watson M."/>
            <person name="Adriaenssens E.M."/>
            <person name="Foster-Nyarko E."/>
            <person name="Jarju S."/>
            <person name="Secka A."/>
            <person name="Antonio M."/>
            <person name="Oren A."/>
            <person name="Chaudhuri R.R."/>
            <person name="La Ragione R."/>
            <person name="Hildebrand F."/>
            <person name="Pallen M.J."/>
        </authorList>
    </citation>
    <scope>NUCLEOTIDE SEQUENCE</scope>
    <source>
        <strain evidence="1">C6-149</strain>
    </source>
</reference>
<evidence type="ECO:0000313" key="1">
    <source>
        <dbReference type="EMBL" id="MBO8441091.1"/>
    </source>
</evidence>
<proteinExistence type="predicted"/>
<organism evidence="1 2">
    <name type="scientific">Candidatus Gallilactobacillus intestinavium</name>
    <dbReference type="NCBI Taxonomy" id="2840838"/>
    <lineage>
        <taxon>Bacteria</taxon>
        <taxon>Bacillati</taxon>
        <taxon>Bacillota</taxon>
        <taxon>Bacilli</taxon>
        <taxon>Lactobacillales</taxon>
        <taxon>Lactobacillaceae</taxon>
        <taxon>Lactobacillaceae incertae sedis</taxon>
        <taxon>Candidatus Gallilactobacillus</taxon>
    </lineage>
</organism>
<protein>
    <submittedName>
        <fullName evidence="1">Uncharacterized protein</fullName>
    </submittedName>
</protein>
<evidence type="ECO:0000313" key="2">
    <source>
        <dbReference type="Proteomes" id="UP000823614"/>
    </source>
</evidence>
<dbReference type="AlphaFoldDB" id="A0A9D9H7L1"/>
<dbReference type="EMBL" id="JADIMP010000025">
    <property type="protein sequence ID" value="MBO8441091.1"/>
    <property type="molecule type" value="Genomic_DNA"/>
</dbReference>
<name>A0A9D9H7L1_9LACO</name>
<sequence length="338" mass="40211">MDNIKDWADIEKQINIFLKCESIENTEQSHFLKLINFWFIYYYLNQKSQLSIYEQSIFYKADSFLSTSHTHLSQKLGDYIFKEVMLNSNGKYEKELKPLSHHITSTVSLDDLFYINKEFLYKYLLDELKVFEINIKKYIQNQVEINYKHHAYTNKYNKTITKLANNKPYNLISFNYTRPMNITTTPPYTEFTTPKNCQNFINIHGTSDKDIIIGIDEKGIDESDILYRFTKTYRLFELDSNEISCLNKSVNHIKFYGHSLAAADYSYFQTIFDFYDIYNSDIDLTFYYSNFDGDQRHLNINRVVKLIKTYGNTLSNKDHGKNLLHKLKIENRLSIKEL</sequence>
<reference evidence="1" key="1">
    <citation type="submission" date="2020-10" db="EMBL/GenBank/DDBJ databases">
        <authorList>
            <person name="Gilroy R."/>
        </authorList>
    </citation>
    <scope>NUCLEOTIDE SEQUENCE</scope>
    <source>
        <strain evidence="1">C6-149</strain>
    </source>
</reference>
<comment type="caution">
    <text evidence="1">The sequence shown here is derived from an EMBL/GenBank/DDBJ whole genome shotgun (WGS) entry which is preliminary data.</text>
</comment>
<dbReference type="Proteomes" id="UP000823614">
    <property type="component" value="Unassembled WGS sequence"/>
</dbReference>
<gene>
    <name evidence="1" type="ORF">IAA89_01375</name>
</gene>
<accession>A0A9D9H7L1</accession>